<accession>A0A1M7AQJ0</accession>
<dbReference type="AlphaFoldDB" id="A0A1M7AQJ0"/>
<proteinExistence type="predicted"/>
<dbReference type="OrthoDB" id="5175111at2"/>
<protein>
    <submittedName>
        <fullName evidence="1">Uncharacterized protein</fullName>
    </submittedName>
</protein>
<dbReference type="SUPFAM" id="SSF158682">
    <property type="entry name" value="TerB-like"/>
    <property type="match status" value="1"/>
</dbReference>
<reference evidence="2" key="1">
    <citation type="submission" date="2016-11" db="EMBL/GenBank/DDBJ databases">
        <authorList>
            <person name="Varghese N."/>
            <person name="Submissions S."/>
        </authorList>
    </citation>
    <scope>NUCLEOTIDE SEQUENCE [LARGE SCALE GENOMIC DNA]</scope>
    <source>
        <strain evidence="2">DSM 24724</strain>
    </source>
</reference>
<dbReference type="EMBL" id="FRBT01000001">
    <property type="protein sequence ID" value="SHL44876.1"/>
    <property type="molecule type" value="Genomic_DNA"/>
</dbReference>
<name>A0A1M7AQJ0_9FLAO</name>
<dbReference type="Proteomes" id="UP000184028">
    <property type="component" value="Unassembled WGS sequence"/>
</dbReference>
<evidence type="ECO:0000313" key="1">
    <source>
        <dbReference type="EMBL" id="SHL44876.1"/>
    </source>
</evidence>
<gene>
    <name evidence="1" type="ORF">SAMN05444484_1011524</name>
</gene>
<dbReference type="RefSeq" id="WP_068840739.1">
    <property type="nucleotide sequence ID" value="NZ_FRBT01000001.1"/>
</dbReference>
<evidence type="ECO:0000313" key="2">
    <source>
        <dbReference type="Proteomes" id="UP000184028"/>
    </source>
</evidence>
<dbReference type="STRING" id="946677.SAMN05444484_1011524"/>
<organism evidence="1 2">
    <name type="scientific">Flavobacterium chilense</name>
    <dbReference type="NCBI Taxonomy" id="946677"/>
    <lineage>
        <taxon>Bacteria</taxon>
        <taxon>Pseudomonadati</taxon>
        <taxon>Bacteroidota</taxon>
        <taxon>Flavobacteriia</taxon>
        <taxon>Flavobacteriales</taxon>
        <taxon>Flavobacteriaceae</taxon>
        <taxon>Flavobacterium</taxon>
    </lineage>
</organism>
<keyword evidence="2" id="KW-1185">Reference proteome</keyword>
<sequence>MKTNREIIIAEINNRVNHDGECYFVNDGSGSDSFTTNHLNKIRRLYDITKDTEILYCYKVEFSTEGDFFTSARNYIYSVLILEDGIHFRKIIETTGWDKKPDFLEYISWDNIDDIDLWYNVDKDTQEKEYFIKIYNKNNNDFLEVPTELFGYFMEDGDQNGNLIIEMILTIKEKINILIDENDNLFDELWKEICDAYEQTDVNHKHCLELIKSFINIYNYDELKMHSLAHFYTILYWNSYSLQELGNQKEALKILNQKMVDFEYSDELRYQYTLIYGARADLRNGLNDLYGALQDYQIALNYSDDDELQHIIFDELEKTYSLYKDSFLNLKYDERKILLINQEIKPSLSSDLMTLKKSNLPENIKFPISHPKIQEVYIAHPYIKESYLPFSTFEESLFNDRFEEFSYFIQCLGAKSMTIRVVKENELTSSYNSSKNIDAKISAMKIKADGSMDLSNNTDSNEVSGSRRTRTQKFNPIKKPYIPKNLLWYPHETSWHRLYQQRINGNILHHHDFMSSKNSYSISDNEKSRVKVAFENFYIGAEVEINRLVEHNFSQSETIEWQIEIEFESIENLLENNIEQLHFKAIDNDSTSLSNYEKEYLEEVKFMFEDDGIIDEKERRVLNRLKDKLKISDEKADYLENQFLASTTYSENEKEYIEEYKEFLNDGEITEKERRTLNRFATRLDLTPERVAELENSLT</sequence>
<dbReference type="InterPro" id="IPR029024">
    <property type="entry name" value="TerB-like"/>
</dbReference>